<keyword evidence="1" id="KW-0812">Transmembrane</keyword>
<gene>
    <name evidence="2" type="ORF">AIOL_003125</name>
</gene>
<reference evidence="2 3" key="1">
    <citation type="submission" date="2015-06" db="EMBL/GenBank/DDBJ databases">
        <title>Draft genome sequence of an Alphaproteobacteria species associated to the Mediterranean sponge Oscarella lobularis.</title>
        <authorList>
            <person name="Jourda C."/>
            <person name="Santini S."/>
            <person name="Claverie J.-M."/>
        </authorList>
    </citation>
    <scope>NUCLEOTIDE SEQUENCE [LARGE SCALE GENOMIC DNA]</scope>
    <source>
        <strain evidence="2">IGS</strain>
    </source>
</reference>
<evidence type="ECO:0000313" key="3">
    <source>
        <dbReference type="Proteomes" id="UP000037178"/>
    </source>
</evidence>
<dbReference type="AlphaFoldDB" id="A0A0J9E915"/>
<dbReference type="Proteomes" id="UP000037178">
    <property type="component" value="Unassembled WGS sequence"/>
</dbReference>
<feature type="transmembrane region" description="Helical" evidence="1">
    <location>
        <begin position="21"/>
        <end position="39"/>
    </location>
</feature>
<organism evidence="2 3">
    <name type="scientific">Candidatus Rhodobacter oscarellae</name>
    <dbReference type="NCBI Taxonomy" id="1675527"/>
    <lineage>
        <taxon>Bacteria</taxon>
        <taxon>Pseudomonadati</taxon>
        <taxon>Pseudomonadota</taxon>
        <taxon>Alphaproteobacteria</taxon>
        <taxon>Rhodobacterales</taxon>
        <taxon>Rhodobacter group</taxon>
        <taxon>Rhodobacter</taxon>
    </lineage>
</organism>
<dbReference type="EMBL" id="LFTY01000002">
    <property type="protein sequence ID" value="KMW58154.1"/>
    <property type="molecule type" value="Genomic_DNA"/>
</dbReference>
<proteinExistence type="predicted"/>
<keyword evidence="1" id="KW-1133">Transmembrane helix</keyword>
<name>A0A0J9E915_9RHOB</name>
<sequence length="40" mass="4550">MWNTGRNVPMQRDFSPFDRTIICIGLGTATLIGLCYFDLI</sequence>
<keyword evidence="1" id="KW-0472">Membrane</keyword>
<accession>A0A0J9E915</accession>
<evidence type="ECO:0000256" key="1">
    <source>
        <dbReference type="SAM" id="Phobius"/>
    </source>
</evidence>
<comment type="caution">
    <text evidence="2">The sequence shown here is derived from an EMBL/GenBank/DDBJ whole genome shotgun (WGS) entry which is preliminary data.</text>
</comment>
<keyword evidence="3" id="KW-1185">Reference proteome</keyword>
<protein>
    <submittedName>
        <fullName evidence="2">Uncharacterized protein</fullName>
    </submittedName>
</protein>
<evidence type="ECO:0000313" key="2">
    <source>
        <dbReference type="EMBL" id="KMW58154.1"/>
    </source>
</evidence>